<evidence type="ECO:0000256" key="1">
    <source>
        <dbReference type="ARBA" id="ARBA00004761"/>
    </source>
</evidence>
<evidence type="ECO:0000256" key="3">
    <source>
        <dbReference type="ARBA" id="ARBA00011233"/>
    </source>
</evidence>
<reference evidence="6 7" key="1">
    <citation type="submission" date="2021-01" db="EMBL/GenBank/DDBJ databases">
        <title>Genome public.</title>
        <authorList>
            <person name="Liu C."/>
            <person name="Sun Q."/>
        </authorList>
    </citation>
    <scope>NUCLEOTIDE SEQUENCE [LARGE SCALE GENOMIC DNA]</scope>
    <source>
        <strain evidence="6 7">YIM B02564</strain>
    </source>
</reference>
<sequence length="212" mass="22727">MSYHQQLDGENIIAIMRGVDPKNVSSIAQSLKKGGIRVIEITLDSPNALEVIKQLSLEEGDNMLIGAGTVLDPESARMAIHHGAKFIISPTLNIKTIEMTKRYGVLSIPGCLTPTEILTAYENGADMVKVFPASSMGANYFKDLSGPLSYIPLIATGGINENNIQDFIKSGVTAVGLGSSLIGKKVSDDRDLALLIEKASRLVKLVNDCKNN</sequence>
<keyword evidence="7" id="KW-1185">Reference proteome</keyword>
<comment type="caution">
    <text evidence="6">The sequence shown here is derived from an EMBL/GenBank/DDBJ whole genome shotgun (WGS) entry which is preliminary data.</text>
</comment>
<comment type="similarity">
    <text evidence="2">Belongs to the KHG/KDPG aldolase family.</text>
</comment>
<protein>
    <submittedName>
        <fullName evidence="6">Bifunctional 4-hydroxy-2-oxoglutarate aldolase/2-dehydro-3-deoxy-phosphogluconate aldolase</fullName>
    </submittedName>
</protein>
<dbReference type="PANTHER" id="PTHR30246">
    <property type="entry name" value="2-KETO-3-DEOXY-6-PHOSPHOGLUCONATE ALDOLASE"/>
    <property type="match status" value="1"/>
</dbReference>
<dbReference type="SUPFAM" id="SSF51569">
    <property type="entry name" value="Aldolase"/>
    <property type="match status" value="1"/>
</dbReference>
<dbReference type="Proteomes" id="UP000623967">
    <property type="component" value="Unassembled WGS sequence"/>
</dbReference>
<gene>
    <name evidence="6" type="ORF">JK635_21435</name>
</gene>
<dbReference type="EMBL" id="JAESWB010000362">
    <property type="protein sequence ID" value="MBL4954725.1"/>
    <property type="molecule type" value="Genomic_DNA"/>
</dbReference>
<proteinExistence type="inferred from homology"/>
<keyword evidence="5" id="KW-0119">Carbohydrate metabolism</keyword>
<organism evidence="6 7">
    <name type="scientific">Neobacillus paridis</name>
    <dbReference type="NCBI Taxonomy" id="2803862"/>
    <lineage>
        <taxon>Bacteria</taxon>
        <taxon>Bacillati</taxon>
        <taxon>Bacillota</taxon>
        <taxon>Bacilli</taxon>
        <taxon>Bacillales</taxon>
        <taxon>Bacillaceae</taxon>
        <taxon>Neobacillus</taxon>
    </lineage>
</organism>
<dbReference type="RefSeq" id="WP_202655960.1">
    <property type="nucleotide sequence ID" value="NZ_JAESWB010000362.1"/>
</dbReference>
<evidence type="ECO:0000313" key="7">
    <source>
        <dbReference type="Proteomes" id="UP000623967"/>
    </source>
</evidence>
<dbReference type="InterPro" id="IPR000887">
    <property type="entry name" value="Aldlse_KDPG_KHG"/>
</dbReference>
<evidence type="ECO:0000313" key="6">
    <source>
        <dbReference type="EMBL" id="MBL4954725.1"/>
    </source>
</evidence>
<comment type="pathway">
    <text evidence="1">Carbohydrate acid metabolism.</text>
</comment>
<dbReference type="Pfam" id="PF01081">
    <property type="entry name" value="Aldolase"/>
    <property type="match status" value="1"/>
</dbReference>
<comment type="subunit">
    <text evidence="3">Homotrimer.</text>
</comment>
<evidence type="ECO:0000256" key="5">
    <source>
        <dbReference type="ARBA" id="ARBA00023277"/>
    </source>
</evidence>
<evidence type="ECO:0000256" key="4">
    <source>
        <dbReference type="ARBA" id="ARBA00023239"/>
    </source>
</evidence>
<dbReference type="PANTHER" id="PTHR30246:SF1">
    <property type="entry name" value="2-DEHYDRO-3-DEOXY-6-PHOSPHOGALACTONATE ALDOLASE-RELATED"/>
    <property type="match status" value="1"/>
</dbReference>
<dbReference type="CDD" id="cd00452">
    <property type="entry name" value="KDPG_aldolase"/>
    <property type="match status" value="1"/>
</dbReference>
<accession>A0ABS1TTT0</accession>
<dbReference type="InterPro" id="IPR013785">
    <property type="entry name" value="Aldolase_TIM"/>
</dbReference>
<name>A0ABS1TTT0_9BACI</name>
<dbReference type="Gene3D" id="3.20.20.70">
    <property type="entry name" value="Aldolase class I"/>
    <property type="match status" value="1"/>
</dbReference>
<dbReference type="NCBIfam" id="TIGR01182">
    <property type="entry name" value="eda"/>
    <property type="match status" value="1"/>
</dbReference>
<evidence type="ECO:0000256" key="2">
    <source>
        <dbReference type="ARBA" id="ARBA00006906"/>
    </source>
</evidence>
<keyword evidence="4" id="KW-0456">Lyase</keyword>